<gene>
    <name evidence="9" type="ORF">ECRASSUSDP1_LOCUS2787</name>
</gene>
<dbReference type="Proteomes" id="UP001295684">
    <property type="component" value="Unassembled WGS sequence"/>
</dbReference>
<feature type="region of interest" description="Disordered" evidence="6">
    <location>
        <begin position="1"/>
        <end position="142"/>
    </location>
</feature>
<accession>A0AAD1U3S9</accession>
<feature type="region of interest" description="Disordered" evidence="6">
    <location>
        <begin position="1209"/>
        <end position="1253"/>
    </location>
</feature>
<name>A0AAD1U3S9_EUPCR</name>
<dbReference type="PROSITE" id="PS51805">
    <property type="entry name" value="EPHD"/>
    <property type="match status" value="1"/>
</dbReference>
<keyword evidence="5" id="KW-0175">Coiled coil</keyword>
<dbReference type="SUPFAM" id="SSF57903">
    <property type="entry name" value="FYVE/PHD zinc finger"/>
    <property type="match status" value="1"/>
</dbReference>
<feature type="compositionally biased region" description="Basic residues" evidence="6">
    <location>
        <begin position="65"/>
        <end position="75"/>
    </location>
</feature>
<dbReference type="SMART" id="SM00249">
    <property type="entry name" value="PHD"/>
    <property type="match status" value="3"/>
</dbReference>
<comment type="caution">
    <text evidence="9">The sequence shown here is derived from an EMBL/GenBank/DDBJ whole genome shotgun (WGS) entry which is preliminary data.</text>
</comment>
<dbReference type="Gene3D" id="3.30.40.10">
    <property type="entry name" value="Zinc/RING finger domain, C3HC4 (zinc finger)"/>
    <property type="match status" value="3"/>
</dbReference>
<dbReference type="Pfam" id="PF13832">
    <property type="entry name" value="zf-HC5HC2H_2"/>
    <property type="match status" value="1"/>
</dbReference>
<dbReference type="PANTHER" id="PTHR13793">
    <property type="entry name" value="PHD FINGER PROTEINS"/>
    <property type="match status" value="1"/>
</dbReference>
<keyword evidence="2 4" id="KW-0863">Zinc-finger</keyword>
<proteinExistence type="predicted"/>
<evidence type="ECO:0000259" key="8">
    <source>
        <dbReference type="PROSITE" id="PS51805"/>
    </source>
</evidence>
<keyword evidence="1" id="KW-0479">Metal-binding</keyword>
<evidence type="ECO:0000256" key="1">
    <source>
        <dbReference type="ARBA" id="ARBA00022723"/>
    </source>
</evidence>
<feature type="domain" description="PHD-type" evidence="8">
    <location>
        <begin position="712"/>
        <end position="835"/>
    </location>
</feature>
<keyword evidence="10" id="KW-1185">Reference proteome</keyword>
<organism evidence="9 10">
    <name type="scientific">Euplotes crassus</name>
    <dbReference type="NCBI Taxonomy" id="5936"/>
    <lineage>
        <taxon>Eukaryota</taxon>
        <taxon>Sar</taxon>
        <taxon>Alveolata</taxon>
        <taxon>Ciliophora</taxon>
        <taxon>Intramacronucleata</taxon>
        <taxon>Spirotrichea</taxon>
        <taxon>Hypotrichia</taxon>
        <taxon>Euplotida</taxon>
        <taxon>Euplotidae</taxon>
        <taxon>Moneuplotes</taxon>
    </lineage>
</organism>
<evidence type="ECO:0000256" key="6">
    <source>
        <dbReference type="SAM" id="MobiDB-lite"/>
    </source>
</evidence>
<feature type="coiled-coil region" evidence="5">
    <location>
        <begin position="397"/>
        <end position="424"/>
    </location>
</feature>
<feature type="region of interest" description="Disordered" evidence="6">
    <location>
        <begin position="924"/>
        <end position="945"/>
    </location>
</feature>
<dbReference type="InterPro" id="IPR050701">
    <property type="entry name" value="Histone_Mod_Regulator"/>
</dbReference>
<dbReference type="InterPro" id="IPR013083">
    <property type="entry name" value="Znf_RING/FYVE/PHD"/>
</dbReference>
<feature type="domain" description="PHD-type" evidence="7">
    <location>
        <begin position="533"/>
        <end position="583"/>
    </location>
</feature>
<dbReference type="CDD" id="cd15571">
    <property type="entry name" value="ePHD"/>
    <property type="match status" value="1"/>
</dbReference>
<dbReference type="GO" id="GO:0006357">
    <property type="term" value="P:regulation of transcription by RNA polymerase II"/>
    <property type="evidence" value="ECO:0007669"/>
    <property type="project" value="TreeGrafter"/>
</dbReference>
<dbReference type="AlphaFoldDB" id="A0AAD1U3S9"/>
<feature type="compositionally biased region" description="Polar residues" evidence="6">
    <location>
        <begin position="36"/>
        <end position="51"/>
    </location>
</feature>
<evidence type="ECO:0000256" key="2">
    <source>
        <dbReference type="ARBA" id="ARBA00022771"/>
    </source>
</evidence>
<sequence length="1253" mass="146627">MSRQVSGKAPKAFPVEKMPKSLYSPIRVACIEEASTGPSPSSFTPQDQTPPATKIHDIQPLSTSSKKRTQKHHQKSTSLSKNPQNPSPSSQDDQETPGSNSPILPKRKRKRAKPAQPAGLVAKAPHQEIHKKKKKKQKLVGKIGSSANCGRLSCGLGTVGRRYESKKDCNQKRRCTKEIMEVSSIHQAIEDKQFEDMAKREKLFKNTEYKSFNTVAKYTSEVYNNKLLLWEELEEVMQKTYEKNRKDSDPFPKRKQSITNYMSGNIFWHLISNQYFPFLLHSKYHFRTKDCFSKIKSDIRKCEPWTKKTVLNWFKDPYSFRDFKLKIKDILFKSTRKEFQFKEINQNYISTFLNYVNTSFVPYSFDEKWKGINIMRRLNKEDPSKRELPPINTIISNNNLTQNIKLLEIILKNMEEENDRIFDEYELKFSEVNDESRKLPTEGLLSSETMHKYGQYIYDTFMPYLKCLYEPQENSKGQLCPRRIRLSLRDSYQLEIANVENEDEKKIIREQSKKNKRGSISEIYKQFKVRSDEYICQVCNNGDSKHDNQIVFCEECGACAHQKCYGIYSLPEGDWNCTICKVFGSHQGQYIQCALCPNKGGLMKPCNLLASDTLLINIGTGIKDNVYQQKIRHYLEEIHLDCANFNTIFQDDSQKKIKIEKMISKMNINRKVNLLDRKDGNTRIFPTEDKNLNFNKIVQKEEKIQSAIFGKNYKEQLKQLYKDEGSKDALVPNFYAWVHMSCVLFTPELYHTQQGLVKLNKIDKKRFSTPCYLCKTKNGKKSTSINLGSTVKCSETDCENHIHVECARRRDFHLVLEDFSNLQERVTSIYCEKHTPYTISKELDYKKDIYSYEILNFLTAMDDLYRKHEESKPATTIAKFTKSILLNMQKYIKEAYLLEKSLTIQFIKQEKTIARDPYKMISVKSAKSPKRRDRPSSLFSRSSMNPYSGGPYKRITYKLDREYKPSLSYQDWQDICSMYKFPWKYVTKKLNNGKGKFSVEQVYDQFHALVESNDLFTHHILNGVPFNTTSQQADLLDQENYDNEELDELEMQPPYKGGNPDNHYPYCYCKREYVGESNHFIRCRNLVECPIKWYHPSCIESIEKNESRKNRIKSYNNPNRRDSYTKYDDQFEIDFTKWYCRECKDIPKNEVKPIEEPVEMPSFHESSENNSYCSNQGNGESYAFDLSNNLGYDKNNFEVHRKIVEKIASESQSQEEEYNIKNEKKSSFSSNDNYQSESSSHENYSAPCESSLD</sequence>
<dbReference type="EMBL" id="CAMPGE010002665">
    <property type="protein sequence ID" value="CAI2361476.1"/>
    <property type="molecule type" value="Genomic_DNA"/>
</dbReference>
<evidence type="ECO:0000256" key="4">
    <source>
        <dbReference type="PROSITE-ProRule" id="PRU00146"/>
    </source>
</evidence>
<dbReference type="CDD" id="cd15492">
    <property type="entry name" value="PHD_BRPF_JADE_like"/>
    <property type="match status" value="1"/>
</dbReference>
<dbReference type="PANTHER" id="PTHR13793:SF107">
    <property type="entry name" value="BROMODOMAIN-CONTAINING PROTEIN HOMOLOG"/>
    <property type="match status" value="1"/>
</dbReference>
<protein>
    <submittedName>
        <fullName evidence="9">Uncharacterized protein</fullName>
    </submittedName>
</protein>
<dbReference type="Pfam" id="PF13831">
    <property type="entry name" value="PHD_2"/>
    <property type="match status" value="1"/>
</dbReference>
<feature type="compositionally biased region" description="Basic residues" evidence="6">
    <location>
        <begin position="129"/>
        <end position="139"/>
    </location>
</feature>
<evidence type="ECO:0000313" key="10">
    <source>
        <dbReference type="Proteomes" id="UP001295684"/>
    </source>
</evidence>
<dbReference type="InterPro" id="IPR011011">
    <property type="entry name" value="Znf_FYVE_PHD"/>
</dbReference>
<feature type="compositionally biased region" description="Low complexity" evidence="6">
    <location>
        <begin position="1227"/>
        <end position="1238"/>
    </location>
</feature>
<dbReference type="InterPro" id="IPR001965">
    <property type="entry name" value="Znf_PHD"/>
</dbReference>
<reference evidence="9" key="1">
    <citation type="submission" date="2023-07" db="EMBL/GenBank/DDBJ databases">
        <authorList>
            <consortium name="AG Swart"/>
            <person name="Singh M."/>
            <person name="Singh A."/>
            <person name="Seah K."/>
            <person name="Emmerich C."/>
        </authorList>
    </citation>
    <scope>NUCLEOTIDE SEQUENCE</scope>
    <source>
        <strain evidence="9">DP1</strain>
    </source>
</reference>
<evidence type="ECO:0000256" key="5">
    <source>
        <dbReference type="SAM" id="Coils"/>
    </source>
</evidence>
<keyword evidence="3" id="KW-0862">Zinc</keyword>
<dbReference type="PROSITE" id="PS50016">
    <property type="entry name" value="ZF_PHD_2"/>
    <property type="match status" value="1"/>
</dbReference>
<feature type="compositionally biased region" description="Low complexity" evidence="6">
    <location>
        <begin position="82"/>
        <end position="91"/>
    </location>
</feature>
<dbReference type="InterPro" id="IPR019787">
    <property type="entry name" value="Znf_PHD-finger"/>
</dbReference>
<dbReference type="GO" id="GO:0008270">
    <property type="term" value="F:zinc ion binding"/>
    <property type="evidence" value="ECO:0007669"/>
    <property type="project" value="UniProtKB-KW"/>
</dbReference>
<dbReference type="InterPro" id="IPR034732">
    <property type="entry name" value="EPHD"/>
</dbReference>
<evidence type="ECO:0000313" key="9">
    <source>
        <dbReference type="EMBL" id="CAI2361476.1"/>
    </source>
</evidence>
<evidence type="ECO:0000259" key="7">
    <source>
        <dbReference type="PROSITE" id="PS50016"/>
    </source>
</evidence>
<evidence type="ECO:0000256" key="3">
    <source>
        <dbReference type="ARBA" id="ARBA00022833"/>
    </source>
</evidence>